<dbReference type="SMART" id="SM00862">
    <property type="entry name" value="Trans_reg_C"/>
    <property type="match status" value="1"/>
</dbReference>
<gene>
    <name evidence="10" type="ordered locus">TM_1259</name>
</gene>
<keyword evidence="5" id="KW-0804">Transcription</keyword>
<dbReference type="OrthoDB" id="48397at2"/>
<reference evidence="10 11" key="1">
    <citation type="journal article" date="1999" name="Nature">
        <title>Evidence for lateral gene transfer between Archaea and Bacteria from genome sequence of Thermotoga maritima.</title>
        <authorList>
            <person name="Nelson K.E."/>
            <person name="Clayton R.A."/>
            <person name="Gill S.R."/>
            <person name="Gwinn M.L."/>
            <person name="Dodson R.J."/>
            <person name="Haft D.H."/>
            <person name="Hickey E.K."/>
            <person name="Peterson J.D."/>
            <person name="Nelson W.C."/>
            <person name="Ketchum K.A."/>
            <person name="McDonald L."/>
            <person name="Utterback T.R."/>
            <person name="Malek J.A."/>
            <person name="Linher K.D."/>
            <person name="Garrett M.M."/>
            <person name="Stewart A.M."/>
            <person name="Cotton M.D."/>
            <person name="Pratt M.S."/>
            <person name="Phillips C.A."/>
            <person name="Richardson D."/>
            <person name="Heidelberg J."/>
            <person name="Sutton G.G."/>
            <person name="Fleischmann R.D."/>
            <person name="White O."/>
            <person name="Salzberg S.L."/>
            <person name="Smith H.O."/>
            <person name="Venter J.C."/>
            <person name="Fraser C.M."/>
        </authorList>
    </citation>
    <scope>NUCLEOTIDE SEQUENCE [LARGE SCALE GENOMIC DNA]</scope>
    <source>
        <strain evidence="11">ATCC 43589 / DSM 3109 / JCM 10099 / NBRC 100826 / MSB8</strain>
    </source>
</reference>
<dbReference type="GO" id="GO:0032993">
    <property type="term" value="C:protein-DNA complex"/>
    <property type="evidence" value="ECO:0000318"/>
    <property type="project" value="GO_Central"/>
</dbReference>
<dbReference type="Pfam" id="PF00072">
    <property type="entry name" value="Response_reg"/>
    <property type="match status" value="1"/>
</dbReference>
<feature type="modified residue" description="4-aspartylphosphate" evidence="6">
    <location>
        <position position="56"/>
    </location>
</feature>
<dbReference type="InterPro" id="IPR001867">
    <property type="entry name" value="OmpR/PhoB-type_DNA-bd"/>
</dbReference>
<dbReference type="InterPro" id="IPR036388">
    <property type="entry name" value="WH-like_DNA-bd_sf"/>
</dbReference>
<dbReference type="InterPro" id="IPR011006">
    <property type="entry name" value="CheY-like_superfamily"/>
</dbReference>
<dbReference type="EnsemblBacteria" id="AAD36333">
    <property type="protein sequence ID" value="AAD36333"/>
    <property type="gene ID" value="TM_1259"/>
</dbReference>
<evidence type="ECO:0000313" key="10">
    <source>
        <dbReference type="EMBL" id="AAD36333.1"/>
    </source>
</evidence>
<dbReference type="Gene3D" id="1.10.10.10">
    <property type="entry name" value="Winged helix-like DNA-binding domain superfamily/Winged helix DNA-binding domain"/>
    <property type="match status" value="1"/>
</dbReference>
<dbReference type="DIP" id="DIP-60577N"/>
<dbReference type="KEGG" id="tma:TM1259"/>
<evidence type="ECO:0000256" key="1">
    <source>
        <dbReference type="ARBA" id="ARBA00022553"/>
    </source>
</evidence>
<evidence type="ECO:0000256" key="5">
    <source>
        <dbReference type="ARBA" id="ARBA00023163"/>
    </source>
</evidence>
<keyword evidence="1 6" id="KW-0597">Phosphoprotein</keyword>
<dbReference type="Pfam" id="PF00486">
    <property type="entry name" value="Trans_reg_C"/>
    <property type="match status" value="1"/>
</dbReference>
<evidence type="ECO:0000259" key="8">
    <source>
        <dbReference type="PROSITE" id="PS50110"/>
    </source>
</evidence>
<dbReference type="Gene3D" id="6.10.250.690">
    <property type="match status" value="1"/>
</dbReference>
<dbReference type="EMBL" id="AE000512">
    <property type="protein sequence ID" value="AAD36333.1"/>
    <property type="molecule type" value="Genomic_DNA"/>
</dbReference>
<dbReference type="SUPFAM" id="SSF52172">
    <property type="entry name" value="CheY-like"/>
    <property type="match status" value="1"/>
</dbReference>
<feature type="domain" description="Response regulatory" evidence="8">
    <location>
        <begin position="7"/>
        <end position="121"/>
    </location>
</feature>
<evidence type="ECO:0000256" key="7">
    <source>
        <dbReference type="PROSITE-ProRule" id="PRU01091"/>
    </source>
</evidence>
<accession>Q9X0Y6</accession>
<dbReference type="SMART" id="SM00448">
    <property type="entry name" value="REC"/>
    <property type="match status" value="1"/>
</dbReference>
<keyword evidence="2" id="KW-0902">Two-component regulatory system</keyword>
<dbReference type="InterPro" id="IPR039420">
    <property type="entry name" value="WalR-like"/>
</dbReference>
<keyword evidence="4 7" id="KW-0238">DNA-binding</keyword>
<evidence type="ECO:0000256" key="3">
    <source>
        <dbReference type="ARBA" id="ARBA00023015"/>
    </source>
</evidence>
<dbReference type="PROSITE" id="PS51755">
    <property type="entry name" value="OMPR_PHOB"/>
    <property type="match status" value="1"/>
</dbReference>
<dbReference type="GO" id="GO:0000976">
    <property type="term" value="F:transcription cis-regulatory region binding"/>
    <property type="evidence" value="ECO:0000318"/>
    <property type="project" value="GO_Central"/>
</dbReference>
<dbReference type="IntAct" id="Q9X0Y6">
    <property type="interactions" value="1"/>
</dbReference>
<name>Q9X0Y6_THEMA</name>
<dbReference type="PaxDb" id="243274-THEMA_08040"/>
<dbReference type="CDD" id="cd00383">
    <property type="entry name" value="trans_reg_C"/>
    <property type="match status" value="1"/>
</dbReference>
<keyword evidence="11" id="KW-1185">Reference proteome</keyword>
<dbReference type="PANTHER" id="PTHR48111">
    <property type="entry name" value="REGULATOR OF RPOS"/>
    <property type="match status" value="1"/>
</dbReference>
<proteinExistence type="predicted"/>
<organism evidence="10 11">
    <name type="scientific">Thermotoga maritima (strain ATCC 43589 / DSM 3109 / JCM 10099 / NBRC 100826 / MSB8)</name>
    <dbReference type="NCBI Taxonomy" id="243274"/>
    <lineage>
        <taxon>Bacteria</taxon>
        <taxon>Thermotogati</taxon>
        <taxon>Thermotogota</taxon>
        <taxon>Thermotogae</taxon>
        <taxon>Thermotogales</taxon>
        <taxon>Thermotogaceae</taxon>
        <taxon>Thermotoga</taxon>
    </lineage>
</organism>
<evidence type="ECO:0000259" key="9">
    <source>
        <dbReference type="PROSITE" id="PS51755"/>
    </source>
</evidence>
<feature type="DNA-binding region" description="OmpR/PhoB-type" evidence="7">
    <location>
        <begin position="128"/>
        <end position="221"/>
    </location>
</feature>
<dbReference type="InterPro" id="IPR001789">
    <property type="entry name" value="Sig_transdc_resp-reg_receiver"/>
</dbReference>
<sequence>MLRVGVKVLIAEDDEDIRSVLKRYLETEGYECDEAESLFDLKKKLSEGTYNVLLLDLMFPDGVAMDEIPEMKVSHPEMAIIIISARDRDMDRIFGIELGADDYVTKPFNPREVLARVKAVLRRMGKEQKVLRFGRLEIFPEDYIVRYDGKNVEMTAKEFELLKLLATTPNKVFSREEILNRVWGDDYVSDRVVDVHISAIRSKIGKGWIKTVRGLGYKFSTRGDEGDRA</sequence>
<evidence type="ECO:0000256" key="2">
    <source>
        <dbReference type="ARBA" id="ARBA00023012"/>
    </source>
</evidence>
<dbReference type="AlphaFoldDB" id="Q9X0Y6"/>
<dbReference type="GO" id="GO:0005829">
    <property type="term" value="C:cytosol"/>
    <property type="evidence" value="ECO:0000318"/>
    <property type="project" value="GO_Central"/>
</dbReference>
<dbReference type="Proteomes" id="UP000008183">
    <property type="component" value="Chromosome"/>
</dbReference>
<dbReference type="InParanoid" id="Q9X0Y6"/>
<keyword evidence="3" id="KW-0805">Transcription regulation</keyword>
<dbReference type="PIR" id="F72275">
    <property type="entry name" value="F72275"/>
</dbReference>
<evidence type="ECO:0000256" key="4">
    <source>
        <dbReference type="ARBA" id="ARBA00023125"/>
    </source>
</evidence>
<dbReference type="FunFam" id="1.10.10.10:FF:000018">
    <property type="entry name" value="DNA-binding response regulator ResD"/>
    <property type="match status" value="1"/>
</dbReference>
<protein>
    <submittedName>
        <fullName evidence="10">Phosphate regulon transcriptional regulatory protein PhoB</fullName>
    </submittedName>
</protein>
<dbReference type="PROSITE" id="PS50110">
    <property type="entry name" value="RESPONSE_REGULATORY"/>
    <property type="match status" value="1"/>
</dbReference>
<dbReference type="Gene3D" id="3.40.50.2300">
    <property type="match status" value="1"/>
</dbReference>
<dbReference type="GO" id="GO:0006355">
    <property type="term" value="P:regulation of DNA-templated transcription"/>
    <property type="evidence" value="ECO:0000318"/>
    <property type="project" value="GO_Central"/>
</dbReference>
<dbReference type="PATRIC" id="fig|243274.5.peg.1275"/>
<evidence type="ECO:0000313" key="11">
    <source>
        <dbReference type="Proteomes" id="UP000008183"/>
    </source>
</evidence>
<evidence type="ECO:0000256" key="6">
    <source>
        <dbReference type="PROSITE-ProRule" id="PRU00169"/>
    </source>
</evidence>
<dbReference type="GO" id="GO:0000156">
    <property type="term" value="F:phosphorelay response regulator activity"/>
    <property type="evidence" value="ECO:0000318"/>
    <property type="project" value="GO_Central"/>
</dbReference>
<dbReference type="PANTHER" id="PTHR48111:SF21">
    <property type="entry name" value="DNA-BINDING DUAL MASTER TRANSCRIPTIONAL REGULATOR RPAA"/>
    <property type="match status" value="1"/>
</dbReference>
<feature type="domain" description="OmpR/PhoB-type" evidence="9">
    <location>
        <begin position="128"/>
        <end position="221"/>
    </location>
</feature>